<keyword evidence="2" id="KW-1185">Reference proteome</keyword>
<proteinExistence type="predicted"/>
<sequence>MSENDATITATVTVTAPRPTRTLVIRHVLERQLGAGHGLGAELVSASTELSASMAHAPAAVVDEIRSGATLPAALANTGAEVRHIAASTGTRMRSAIGEYVGNQATLPNAVVVGAADVAETVLRAQGTVAATAVDNAFTLATTAVRGGDVTDALNQGRREIADRTRAARTDVVGAWDRAADEIRGAVTDYDEYLEALSDDD</sequence>
<accession>A0A544W3W4</accession>
<dbReference type="AlphaFoldDB" id="A0A544W3W4"/>
<dbReference type="Proteomes" id="UP000315759">
    <property type="component" value="Unassembled WGS sequence"/>
</dbReference>
<evidence type="ECO:0000313" key="2">
    <source>
        <dbReference type="Proteomes" id="UP000315759"/>
    </source>
</evidence>
<reference evidence="1 2" key="1">
    <citation type="submission" date="2018-10" db="EMBL/GenBank/DDBJ databases">
        <title>Draft genome of Mycobacterium hodleri strain B.</title>
        <authorList>
            <person name="Amande T.J."/>
            <person name="Mcgenity T.J."/>
        </authorList>
    </citation>
    <scope>NUCLEOTIDE SEQUENCE [LARGE SCALE GENOMIC DNA]</scope>
    <source>
        <strain evidence="1 2">B</strain>
    </source>
</reference>
<name>A0A544W3W4_9MYCO</name>
<organism evidence="1 2">
    <name type="scientific">Mycolicibacterium hodleri</name>
    <dbReference type="NCBI Taxonomy" id="49897"/>
    <lineage>
        <taxon>Bacteria</taxon>
        <taxon>Bacillati</taxon>
        <taxon>Actinomycetota</taxon>
        <taxon>Actinomycetes</taxon>
        <taxon>Mycobacteriales</taxon>
        <taxon>Mycobacteriaceae</taxon>
        <taxon>Mycolicibacterium</taxon>
    </lineage>
</organism>
<protein>
    <submittedName>
        <fullName evidence="1">Uncharacterized protein</fullName>
    </submittedName>
</protein>
<evidence type="ECO:0000313" key="1">
    <source>
        <dbReference type="EMBL" id="TQR86931.1"/>
    </source>
</evidence>
<gene>
    <name evidence="1" type="ORF">D8S82_09160</name>
</gene>
<dbReference type="EMBL" id="VIFX01000009">
    <property type="protein sequence ID" value="TQR86931.1"/>
    <property type="molecule type" value="Genomic_DNA"/>
</dbReference>
<comment type="caution">
    <text evidence="1">The sequence shown here is derived from an EMBL/GenBank/DDBJ whole genome shotgun (WGS) entry which is preliminary data.</text>
</comment>
<dbReference type="RefSeq" id="WP_142551789.1">
    <property type="nucleotide sequence ID" value="NZ_VIFX01000009.1"/>
</dbReference>